<organism evidence="1 2">
    <name type="scientific">Caerostris darwini</name>
    <dbReference type="NCBI Taxonomy" id="1538125"/>
    <lineage>
        <taxon>Eukaryota</taxon>
        <taxon>Metazoa</taxon>
        <taxon>Ecdysozoa</taxon>
        <taxon>Arthropoda</taxon>
        <taxon>Chelicerata</taxon>
        <taxon>Arachnida</taxon>
        <taxon>Araneae</taxon>
        <taxon>Araneomorphae</taxon>
        <taxon>Entelegynae</taxon>
        <taxon>Araneoidea</taxon>
        <taxon>Araneidae</taxon>
        <taxon>Caerostris</taxon>
    </lineage>
</organism>
<protein>
    <submittedName>
        <fullName evidence="1">Uncharacterized protein</fullName>
    </submittedName>
</protein>
<sequence>MNVEHNYPLRNNPMPRKGNTPISICRRCHRERTFRCCHKRQLPLFSPFFRCRWSPQNGPFIGWDLRSASTRCEMGNAVREIIWKEKIHCPFLIMGHG</sequence>
<evidence type="ECO:0000313" key="1">
    <source>
        <dbReference type="EMBL" id="GIY33780.1"/>
    </source>
</evidence>
<proteinExistence type="predicted"/>
<comment type="caution">
    <text evidence="1">The sequence shown here is derived from an EMBL/GenBank/DDBJ whole genome shotgun (WGS) entry which is preliminary data.</text>
</comment>
<dbReference type="Proteomes" id="UP001054837">
    <property type="component" value="Unassembled WGS sequence"/>
</dbReference>
<gene>
    <name evidence="1" type="ORF">CDAR_587381</name>
</gene>
<accession>A0AAV4SI53</accession>
<name>A0AAV4SI53_9ARAC</name>
<reference evidence="1 2" key="1">
    <citation type="submission" date="2021-06" db="EMBL/GenBank/DDBJ databases">
        <title>Caerostris darwini draft genome.</title>
        <authorList>
            <person name="Kono N."/>
            <person name="Arakawa K."/>
        </authorList>
    </citation>
    <scope>NUCLEOTIDE SEQUENCE [LARGE SCALE GENOMIC DNA]</scope>
</reference>
<dbReference type="AlphaFoldDB" id="A0AAV4SI53"/>
<keyword evidence="2" id="KW-1185">Reference proteome</keyword>
<dbReference type="EMBL" id="BPLQ01007986">
    <property type="protein sequence ID" value="GIY33780.1"/>
    <property type="molecule type" value="Genomic_DNA"/>
</dbReference>
<evidence type="ECO:0000313" key="2">
    <source>
        <dbReference type="Proteomes" id="UP001054837"/>
    </source>
</evidence>